<dbReference type="SUPFAM" id="SSF51905">
    <property type="entry name" value="FAD/NAD(P)-binding domain"/>
    <property type="match status" value="1"/>
</dbReference>
<dbReference type="Gene3D" id="3.30.9.10">
    <property type="entry name" value="D-Amino Acid Oxidase, subunit A, domain 2"/>
    <property type="match status" value="1"/>
</dbReference>
<organism evidence="3 4">
    <name type="scientific">Brevundimonas terrae</name>
    <dbReference type="NCBI Taxonomy" id="363631"/>
    <lineage>
        <taxon>Bacteria</taxon>
        <taxon>Pseudomonadati</taxon>
        <taxon>Pseudomonadota</taxon>
        <taxon>Alphaproteobacteria</taxon>
        <taxon>Caulobacterales</taxon>
        <taxon>Caulobacteraceae</taxon>
        <taxon>Brevundimonas</taxon>
    </lineage>
</organism>
<dbReference type="InterPro" id="IPR006076">
    <property type="entry name" value="FAD-dep_OxRdtase"/>
</dbReference>
<proteinExistence type="predicted"/>
<keyword evidence="1" id="KW-0560">Oxidoreductase</keyword>
<dbReference type="Proteomes" id="UP001500791">
    <property type="component" value="Unassembled WGS sequence"/>
</dbReference>
<reference evidence="3 4" key="1">
    <citation type="journal article" date="2019" name="Int. J. Syst. Evol. Microbiol.">
        <title>The Global Catalogue of Microorganisms (GCM) 10K type strain sequencing project: providing services to taxonomists for standard genome sequencing and annotation.</title>
        <authorList>
            <consortium name="The Broad Institute Genomics Platform"/>
            <consortium name="The Broad Institute Genome Sequencing Center for Infectious Disease"/>
            <person name="Wu L."/>
            <person name="Ma J."/>
        </authorList>
    </citation>
    <scope>NUCLEOTIDE SEQUENCE [LARGE SCALE GENOMIC DNA]</scope>
    <source>
        <strain evidence="3 4">JCM 13476</strain>
    </source>
</reference>
<dbReference type="RefSeq" id="WP_279588500.1">
    <property type="nucleotide sequence ID" value="NZ_BAAAEJ010000009.1"/>
</dbReference>
<name>A0ABN0YJN7_9CAUL</name>
<evidence type="ECO:0000313" key="3">
    <source>
        <dbReference type="EMBL" id="GAA0397811.1"/>
    </source>
</evidence>
<keyword evidence="4" id="KW-1185">Reference proteome</keyword>
<feature type="domain" description="FAD dependent oxidoreductase" evidence="2">
    <location>
        <begin position="37"/>
        <end position="399"/>
    </location>
</feature>
<dbReference type="Pfam" id="PF01266">
    <property type="entry name" value="DAO"/>
    <property type="match status" value="1"/>
</dbReference>
<evidence type="ECO:0000259" key="2">
    <source>
        <dbReference type="Pfam" id="PF01266"/>
    </source>
</evidence>
<protein>
    <submittedName>
        <fullName evidence="3">FAD-binding oxidoreductase</fullName>
    </submittedName>
</protein>
<dbReference type="InterPro" id="IPR036188">
    <property type="entry name" value="FAD/NAD-bd_sf"/>
</dbReference>
<sequence length="414" mass="44982">MPSATKERDLRTGHSLWADSPALGVEAKPLNSSVSVDIAVIGAGITGAFMAHALSSAATVLKEKFGRHPSILVLDRRAPLQGSTLASTAMLQWEIDLPLIELTKKIGPEKASRAYKRCFRALCDLTDLIESERIRCAFEDRSTLYLAGDLYGSRALATETEARRELGLPSQYLSAADLRDRYGIDRTGAILSIGSASANPGQLAAALLRRATANGATIHTPAEVLDVLTDPDGVSLRLDNDVIVRAKKVVFCTGYELPKMVSIPKADILSTWAIASDTTATIPDWLKTTMVWEESDPYLYFRSTPDGRIILGGEDEESEARHSIKRLLDTKAKTLKNKLYQLVPDIRLEPEYKWAGAFGNSTTGLPFIAPAEDMDNVWVVAGLGGNGITYSIIASQIITLAFAGTRDPDGNLYW</sequence>
<dbReference type="EMBL" id="BAAAEJ010000009">
    <property type="protein sequence ID" value="GAA0397811.1"/>
    <property type="molecule type" value="Genomic_DNA"/>
</dbReference>
<dbReference type="Gene3D" id="3.50.50.60">
    <property type="entry name" value="FAD/NAD(P)-binding domain"/>
    <property type="match status" value="1"/>
</dbReference>
<evidence type="ECO:0000313" key="4">
    <source>
        <dbReference type="Proteomes" id="UP001500791"/>
    </source>
</evidence>
<comment type="caution">
    <text evidence="3">The sequence shown here is derived from an EMBL/GenBank/DDBJ whole genome shotgun (WGS) entry which is preliminary data.</text>
</comment>
<evidence type="ECO:0000256" key="1">
    <source>
        <dbReference type="ARBA" id="ARBA00023002"/>
    </source>
</evidence>
<gene>
    <name evidence="3" type="ORF">GCM10009093_25550</name>
</gene>
<accession>A0ABN0YJN7</accession>
<dbReference type="PANTHER" id="PTHR13847:SF201">
    <property type="entry name" value="PUTATIBE OXIDOREDUCTASE"/>
    <property type="match status" value="1"/>
</dbReference>
<dbReference type="PANTHER" id="PTHR13847">
    <property type="entry name" value="SARCOSINE DEHYDROGENASE-RELATED"/>
    <property type="match status" value="1"/>
</dbReference>